<evidence type="ECO:0000313" key="4">
    <source>
        <dbReference type="Proteomes" id="UP000614216"/>
    </source>
</evidence>
<gene>
    <name evidence="3" type="ORF">JMN32_13945</name>
</gene>
<dbReference type="InterPro" id="IPR036249">
    <property type="entry name" value="Thioredoxin-like_sf"/>
</dbReference>
<reference evidence="3" key="1">
    <citation type="submission" date="2021-01" db="EMBL/GenBank/DDBJ databases">
        <title>Fulvivirga kasyanovii gen. nov., sp nov., a novel member of the phylum Bacteroidetes isolated from seawater in a mussel farm.</title>
        <authorList>
            <person name="Zhao L.-H."/>
            <person name="Wang Z.-J."/>
        </authorList>
    </citation>
    <scope>NUCLEOTIDE SEQUENCE</scope>
    <source>
        <strain evidence="3">29W222</strain>
    </source>
</reference>
<comment type="caution">
    <text evidence="3">The sequence shown here is derived from an EMBL/GenBank/DDBJ whole genome shotgun (WGS) entry which is preliminary data.</text>
</comment>
<dbReference type="PANTHER" id="PTHR42852:SF13">
    <property type="entry name" value="PROTEIN DIPZ"/>
    <property type="match status" value="1"/>
</dbReference>
<dbReference type="RefSeq" id="WP_202856952.1">
    <property type="nucleotide sequence ID" value="NZ_JAEUGD010000043.1"/>
</dbReference>
<dbReference type="GO" id="GO:0016491">
    <property type="term" value="F:oxidoreductase activity"/>
    <property type="evidence" value="ECO:0007669"/>
    <property type="project" value="InterPro"/>
</dbReference>
<dbReference type="PROSITE" id="PS51352">
    <property type="entry name" value="THIOREDOXIN_2"/>
    <property type="match status" value="1"/>
</dbReference>
<dbReference type="PROSITE" id="PS00194">
    <property type="entry name" value="THIOREDOXIN_1"/>
    <property type="match status" value="1"/>
</dbReference>
<protein>
    <submittedName>
        <fullName evidence="3">TlpA family protein disulfide reductase</fullName>
    </submittedName>
</protein>
<accession>A0A937FWF8</accession>
<evidence type="ECO:0000256" key="1">
    <source>
        <dbReference type="ARBA" id="ARBA00023284"/>
    </source>
</evidence>
<dbReference type="Pfam" id="PF00578">
    <property type="entry name" value="AhpC-TSA"/>
    <property type="match status" value="1"/>
</dbReference>
<dbReference type="GO" id="GO:0016209">
    <property type="term" value="F:antioxidant activity"/>
    <property type="evidence" value="ECO:0007669"/>
    <property type="project" value="InterPro"/>
</dbReference>
<keyword evidence="1" id="KW-0676">Redox-active center</keyword>
<dbReference type="CDD" id="cd02966">
    <property type="entry name" value="TlpA_like_family"/>
    <property type="match status" value="1"/>
</dbReference>
<dbReference type="AlphaFoldDB" id="A0A937FWF8"/>
<dbReference type="InterPro" id="IPR000866">
    <property type="entry name" value="AhpC/TSA"/>
</dbReference>
<evidence type="ECO:0000259" key="2">
    <source>
        <dbReference type="PROSITE" id="PS51352"/>
    </source>
</evidence>
<dbReference type="Gene3D" id="3.40.30.10">
    <property type="entry name" value="Glutaredoxin"/>
    <property type="match status" value="1"/>
</dbReference>
<dbReference type="SUPFAM" id="SSF52833">
    <property type="entry name" value="Thioredoxin-like"/>
    <property type="match status" value="1"/>
</dbReference>
<feature type="domain" description="Thioredoxin" evidence="2">
    <location>
        <begin position="12"/>
        <end position="158"/>
    </location>
</feature>
<dbReference type="EMBL" id="JAEUGD010000043">
    <property type="protein sequence ID" value="MBL6447415.1"/>
    <property type="molecule type" value="Genomic_DNA"/>
</dbReference>
<dbReference type="InterPro" id="IPR050553">
    <property type="entry name" value="Thioredoxin_ResA/DsbE_sf"/>
</dbReference>
<name>A0A937FWF8_9BACT</name>
<proteinExistence type="predicted"/>
<dbReference type="InterPro" id="IPR013766">
    <property type="entry name" value="Thioredoxin_domain"/>
</dbReference>
<sequence>MNKNNILFFLLFILGVPGYAQKAEVIKFDRLEALISQESEKVMVINFWATWCGPCVKELPYFKKLDAENEDVNVYLISLDFVEKLDRVNAFIERKELVSPVLLLDEMDYNSWIDKVDESWSGAIPATLVINAATGQRKFVEKELEEGELEKLIAELSN</sequence>
<dbReference type="Proteomes" id="UP000614216">
    <property type="component" value="Unassembled WGS sequence"/>
</dbReference>
<dbReference type="PANTHER" id="PTHR42852">
    <property type="entry name" value="THIOL:DISULFIDE INTERCHANGE PROTEIN DSBE"/>
    <property type="match status" value="1"/>
</dbReference>
<organism evidence="3 4">
    <name type="scientific">Fulvivirga marina</name>
    <dbReference type="NCBI Taxonomy" id="2494733"/>
    <lineage>
        <taxon>Bacteria</taxon>
        <taxon>Pseudomonadati</taxon>
        <taxon>Bacteroidota</taxon>
        <taxon>Cytophagia</taxon>
        <taxon>Cytophagales</taxon>
        <taxon>Fulvivirgaceae</taxon>
        <taxon>Fulvivirga</taxon>
    </lineage>
</organism>
<keyword evidence="4" id="KW-1185">Reference proteome</keyword>
<evidence type="ECO:0000313" key="3">
    <source>
        <dbReference type="EMBL" id="MBL6447415.1"/>
    </source>
</evidence>
<dbReference type="InterPro" id="IPR017937">
    <property type="entry name" value="Thioredoxin_CS"/>
</dbReference>